<name>A0A1M6UE87_9BACT</name>
<dbReference type="RefSeq" id="WP_073477916.1">
    <property type="nucleotide sequence ID" value="NZ_FQZU01000030.1"/>
</dbReference>
<evidence type="ECO:0000313" key="2">
    <source>
        <dbReference type="Proteomes" id="UP000183994"/>
    </source>
</evidence>
<reference evidence="2" key="1">
    <citation type="submission" date="2016-11" db="EMBL/GenBank/DDBJ databases">
        <authorList>
            <person name="Varghese N."/>
            <person name="Submissions S."/>
        </authorList>
    </citation>
    <scope>NUCLEOTIDE SEQUENCE [LARGE SCALE GENOMIC DNA]</scope>
    <source>
        <strain evidence="2">DSM 16219</strain>
    </source>
</reference>
<dbReference type="EMBL" id="FQZU01000030">
    <property type="protein sequence ID" value="SHK67487.1"/>
    <property type="molecule type" value="Genomic_DNA"/>
</dbReference>
<proteinExistence type="predicted"/>
<dbReference type="STRING" id="1121393.SAMN02745216_03879"/>
<dbReference type="Proteomes" id="UP000183994">
    <property type="component" value="Unassembled WGS sequence"/>
</dbReference>
<dbReference type="AlphaFoldDB" id="A0A1M6UE87"/>
<evidence type="ECO:0000313" key="1">
    <source>
        <dbReference type="EMBL" id="SHK67487.1"/>
    </source>
</evidence>
<gene>
    <name evidence="1" type="ORF">SAMN02745216_03879</name>
</gene>
<sequence length="119" mass="14070">MSSIDASLLSQAYLNFEYEVMYGMLFLGFDHYWIHIQGDGKTIIKKEVTRKRIDKRITMRALYCIRPKDAPGTLWDWIEGYFDYEAFEQFAPLGFKTINFGIYDKKHNYFGTVMRKSAP</sequence>
<keyword evidence="2" id="KW-1185">Reference proteome</keyword>
<protein>
    <submittedName>
        <fullName evidence="1">Uncharacterized protein</fullName>
    </submittedName>
</protein>
<accession>A0A1M6UE87</accession>
<organism evidence="1 2">
    <name type="scientific">Desulfatibacillum alkenivorans DSM 16219</name>
    <dbReference type="NCBI Taxonomy" id="1121393"/>
    <lineage>
        <taxon>Bacteria</taxon>
        <taxon>Pseudomonadati</taxon>
        <taxon>Thermodesulfobacteriota</taxon>
        <taxon>Desulfobacteria</taxon>
        <taxon>Desulfobacterales</taxon>
        <taxon>Desulfatibacillaceae</taxon>
        <taxon>Desulfatibacillum</taxon>
    </lineage>
</organism>